<proteinExistence type="predicted"/>
<accession>A0A392SGE8</accession>
<dbReference type="Proteomes" id="UP000265520">
    <property type="component" value="Unassembled WGS sequence"/>
</dbReference>
<evidence type="ECO:0000313" key="1">
    <source>
        <dbReference type="EMBL" id="MCI47719.1"/>
    </source>
</evidence>
<keyword evidence="2" id="KW-1185">Reference proteome</keyword>
<reference evidence="1 2" key="1">
    <citation type="journal article" date="2018" name="Front. Plant Sci.">
        <title>Red Clover (Trifolium pratense) and Zigzag Clover (T. medium) - A Picture of Genomic Similarities and Differences.</title>
        <authorList>
            <person name="Dluhosova J."/>
            <person name="Istvanek J."/>
            <person name="Nedelnik J."/>
            <person name="Repkova J."/>
        </authorList>
    </citation>
    <scope>NUCLEOTIDE SEQUENCE [LARGE SCALE GENOMIC DNA]</scope>
    <source>
        <strain evidence="2">cv. 10/8</strain>
        <tissue evidence="1">Leaf</tissue>
    </source>
</reference>
<dbReference type="EMBL" id="LXQA010376152">
    <property type="protein sequence ID" value="MCI47719.1"/>
    <property type="molecule type" value="Genomic_DNA"/>
</dbReference>
<name>A0A392SGE8_9FABA</name>
<sequence length="84" mass="9170">MMGMSKRKNIFINSAVTDDDASLCLCLSPAGSSFCRFPSHCEIHFAKKRKLALQGNNICNAAAVVPVARRPRNWGYSIIATALL</sequence>
<feature type="non-terminal residue" evidence="1">
    <location>
        <position position="84"/>
    </location>
</feature>
<protein>
    <submittedName>
        <fullName evidence="1">Uncharacterized protein</fullName>
    </submittedName>
</protein>
<dbReference type="AlphaFoldDB" id="A0A392SGE8"/>
<organism evidence="1 2">
    <name type="scientific">Trifolium medium</name>
    <dbReference type="NCBI Taxonomy" id="97028"/>
    <lineage>
        <taxon>Eukaryota</taxon>
        <taxon>Viridiplantae</taxon>
        <taxon>Streptophyta</taxon>
        <taxon>Embryophyta</taxon>
        <taxon>Tracheophyta</taxon>
        <taxon>Spermatophyta</taxon>
        <taxon>Magnoliopsida</taxon>
        <taxon>eudicotyledons</taxon>
        <taxon>Gunneridae</taxon>
        <taxon>Pentapetalae</taxon>
        <taxon>rosids</taxon>
        <taxon>fabids</taxon>
        <taxon>Fabales</taxon>
        <taxon>Fabaceae</taxon>
        <taxon>Papilionoideae</taxon>
        <taxon>50 kb inversion clade</taxon>
        <taxon>NPAAA clade</taxon>
        <taxon>Hologalegina</taxon>
        <taxon>IRL clade</taxon>
        <taxon>Trifolieae</taxon>
        <taxon>Trifolium</taxon>
    </lineage>
</organism>
<evidence type="ECO:0000313" key="2">
    <source>
        <dbReference type="Proteomes" id="UP000265520"/>
    </source>
</evidence>
<comment type="caution">
    <text evidence="1">The sequence shown here is derived from an EMBL/GenBank/DDBJ whole genome shotgun (WGS) entry which is preliminary data.</text>
</comment>